<keyword evidence="3 6" id="KW-0812">Transmembrane</keyword>
<keyword evidence="5 6" id="KW-0472">Membrane</keyword>
<reference evidence="8" key="2">
    <citation type="submission" date="2020-09" db="EMBL/GenBank/DDBJ databases">
        <authorList>
            <person name="Sun Q."/>
            <person name="Zhou Y."/>
        </authorList>
    </citation>
    <scope>NUCLEOTIDE SEQUENCE</scope>
    <source>
        <strain evidence="8">CGMCC 1.12698</strain>
    </source>
</reference>
<accession>A0A917ARV2</accession>
<evidence type="ECO:0000256" key="1">
    <source>
        <dbReference type="ARBA" id="ARBA00004236"/>
    </source>
</evidence>
<feature type="signal peptide" evidence="7">
    <location>
        <begin position="1"/>
        <end position="26"/>
    </location>
</feature>
<dbReference type="Pfam" id="PF04347">
    <property type="entry name" value="FliO"/>
    <property type="match status" value="1"/>
</dbReference>
<sequence>MLKRIIMIFGLTMMFFSPLSQHSAEAAEKMSVKDCIGNQEQCDQEESTEVEAPAVPDTNASAWDVVKMIGSFVFVLVLLFLLLRYLGKKNQSFQGNKLISNIGGTPLGGNRSIQVVKIGNQLYIVGVGENVQLLKEIDDEAEIQMMMNMYEEQLDNKLQPSTLLHKWISKKNPSVNNKSFSFQEVFKDQLSELTNKRKKALTDLEKKGTSKDG</sequence>
<evidence type="ECO:0000256" key="5">
    <source>
        <dbReference type="ARBA" id="ARBA00023136"/>
    </source>
</evidence>
<protein>
    <recommendedName>
        <fullName evidence="10">Flagellar protein</fullName>
    </recommendedName>
</protein>
<keyword evidence="4 6" id="KW-1133">Transmembrane helix</keyword>
<dbReference type="RefSeq" id="WP_188387704.1">
    <property type="nucleotide sequence ID" value="NZ_BMFK01000001.1"/>
</dbReference>
<comment type="caution">
    <text evidence="8">The sequence shown here is derived from an EMBL/GenBank/DDBJ whole genome shotgun (WGS) entry which is preliminary data.</text>
</comment>
<keyword evidence="7" id="KW-0732">Signal</keyword>
<name>A0A917ARV2_9BACI</name>
<dbReference type="EMBL" id="BMFK01000001">
    <property type="protein sequence ID" value="GGE65451.1"/>
    <property type="molecule type" value="Genomic_DNA"/>
</dbReference>
<evidence type="ECO:0000256" key="2">
    <source>
        <dbReference type="ARBA" id="ARBA00022475"/>
    </source>
</evidence>
<comment type="subcellular location">
    <subcellularLocation>
        <location evidence="1">Cell membrane</location>
    </subcellularLocation>
</comment>
<dbReference type="AlphaFoldDB" id="A0A917ARV2"/>
<reference evidence="8" key="1">
    <citation type="journal article" date="2014" name="Int. J. Syst. Evol. Microbiol.">
        <title>Complete genome sequence of Corynebacterium casei LMG S-19264T (=DSM 44701T), isolated from a smear-ripened cheese.</title>
        <authorList>
            <consortium name="US DOE Joint Genome Institute (JGI-PGF)"/>
            <person name="Walter F."/>
            <person name="Albersmeier A."/>
            <person name="Kalinowski J."/>
            <person name="Ruckert C."/>
        </authorList>
    </citation>
    <scope>NUCLEOTIDE SEQUENCE</scope>
    <source>
        <strain evidence="8">CGMCC 1.12698</strain>
    </source>
</reference>
<dbReference type="GO" id="GO:0016020">
    <property type="term" value="C:membrane"/>
    <property type="evidence" value="ECO:0007669"/>
    <property type="project" value="InterPro"/>
</dbReference>
<proteinExistence type="predicted"/>
<evidence type="ECO:0000256" key="6">
    <source>
        <dbReference type="SAM" id="Phobius"/>
    </source>
</evidence>
<feature type="transmembrane region" description="Helical" evidence="6">
    <location>
        <begin position="68"/>
        <end position="87"/>
    </location>
</feature>
<feature type="chain" id="PRO_5037180256" description="Flagellar protein" evidence="7">
    <location>
        <begin position="27"/>
        <end position="213"/>
    </location>
</feature>
<dbReference type="Proteomes" id="UP000605259">
    <property type="component" value="Unassembled WGS sequence"/>
</dbReference>
<organism evidence="8 9">
    <name type="scientific">Priestia taiwanensis</name>
    <dbReference type="NCBI Taxonomy" id="1347902"/>
    <lineage>
        <taxon>Bacteria</taxon>
        <taxon>Bacillati</taxon>
        <taxon>Bacillota</taxon>
        <taxon>Bacilli</taxon>
        <taxon>Bacillales</taxon>
        <taxon>Bacillaceae</taxon>
        <taxon>Priestia</taxon>
    </lineage>
</organism>
<evidence type="ECO:0000313" key="9">
    <source>
        <dbReference type="Proteomes" id="UP000605259"/>
    </source>
</evidence>
<dbReference type="InterPro" id="IPR022781">
    <property type="entry name" value="Flagellar_biosynth_FliO"/>
</dbReference>
<evidence type="ECO:0000313" key="8">
    <source>
        <dbReference type="EMBL" id="GGE65451.1"/>
    </source>
</evidence>
<evidence type="ECO:0000256" key="3">
    <source>
        <dbReference type="ARBA" id="ARBA00022692"/>
    </source>
</evidence>
<evidence type="ECO:0000256" key="4">
    <source>
        <dbReference type="ARBA" id="ARBA00022989"/>
    </source>
</evidence>
<evidence type="ECO:0000256" key="7">
    <source>
        <dbReference type="SAM" id="SignalP"/>
    </source>
</evidence>
<keyword evidence="9" id="KW-1185">Reference proteome</keyword>
<gene>
    <name evidence="8" type="ORF">GCM10007140_14540</name>
</gene>
<evidence type="ECO:0008006" key="10">
    <source>
        <dbReference type="Google" id="ProtNLM"/>
    </source>
</evidence>
<dbReference type="GO" id="GO:0044781">
    <property type="term" value="P:bacterial-type flagellum organization"/>
    <property type="evidence" value="ECO:0007669"/>
    <property type="project" value="InterPro"/>
</dbReference>
<keyword evidence="2" id="KW-1003">Cell membrane</keyword>